<dbReference type="InterPro" id="IPR000477">
    <property type="entry name" value="RT_dom"/>
</dbReference>
<name>A0A2S2NID7_SCHGA</name>
<feature type="domain" description="Reverse transcriptase" evidence="1">
    <location>
        <begin position="1"/>
        <end position="204"/>
    </location>
</feature>
<sequence>MFFKLEKPPDLPTSYRPISLLPYFSKILKRLILKHIYPHIKSNNVLQSSHFGFRAKHCMVHQVHRVVDAITTSLENKCYYTCAFLDISQAFDRVWHDGLLFKLHKILLPSLFLLMKSYLTDRNFKIRQGTATSNIATISAGILQGGILSPILFNIYAADQPTTQNTLVADYADDKVILSVHSDPLIAGKNVQFHLNLLSVWYVK</sequence>
<gene>
    <name evidence="2" type="primary">pol_109</name>
    <name evidence="2" type="ORF">g.55193</name>
</gene>
<proteinExistence type="predicted"/>
<dbReference type="PANTHER" id="PTHR19446">
    <property type="entry name" value="REVERSE TRANSCRIPTASES"/>
    <property type="match status" value="1"/>
</dbReference>
<dbReference type="PROSITE" id="PS50878">
    <property type="entry name" value="RT_POL"/>
    <property type="match status" value="1"/>
</dbReference>
<dbReference type="SUPFAM" id="SSF56672">
    <property type="entry name" value="DNA/RNA polymerases"/>
    <property type="match status" value="1"/>
</dbReference>
<protein>
    <submittedName>
        <fullName evidence="2">RNA-directed DNA polymerase from mobile element jockey</fullName>
    </submittedName>
</protein>
<dbReference type="EMBL" id="GGMR01004269">
    <property type="protein sequence ID" value="MBY16888.1"/>
    <property type="molecule type" value="Transcribed_RNA"/>
</dbReference>
<dbReference type="Pfam" id="PF00078">
    <property type="entry name" value="RVT_1"/>
    <property type="match status" value="1"/>
</dbReference>
<dbReference type="CDD" id="cd01650">
    <property type="entry name" value="RT_nLTR_like"/>
    <property type="match status" value="1"/>
</dbReference>
<dbReference type="AlphaFoldDB" id="A0A2S2NID7"/>
<keyword evidence="2" id="KW-0548">Nucleotidyltransferase</keyword>
<dbReference type="GO" id="GO:0003964">
    <property type="term" value="F:RNA-directed DNA polymerase activity"/>
    <property type="evidence" value="ECO:0007669"/>
    <property type="project" value="UniProtKB-KW"/>
</dbReference>
<dbReference type="InterPro" id="IPR043502">
    <property type="entry name" value="DNA/RNA_pol_sf"/>
</dbReference>
<keyword evidence="2" id="KW-0808">Transferase</keyword>
<organism evidence="2">
    <name type="scientific">Schizaphis graminum</name>
    <name type="common">Green bug aphid</name>
    <dbReference type="NCBI Taxonomy" id="13262"/>
    <lineage>
        <taxon>Eukaryota</taxon>
        <taxon>Metazoa</taxon>
        <taxon>Ecdysozoa</taxon>
        <taxon>Arthropoda</taxon>
        <taxon>Hexapoda</taxon>
        <taxon>Insecta</taxon>
        <taxon>Pterygota</taxon>
        <taxon>Neoptera</taxon>
        <taxon>Paraneoptera</taxon>
        <taxon>Hemiptera</taxon>
        <taxon>Sternorrhyncha</taxon>
        <taxon>Aphidomorpha</taxon>
        <taxon>Aphidoidea</taxon>
        <taxon>Aphididae</taxon>
        <taxon>Aphidini</taxon>
        <taxon>Schizaphis</taxon>
    </lineage>
</organism>
<keyword evidence="2" id="KW-0695">RNA-directed DNA polymerase</keyword>
<accession>A0A2S2NID7</accession>
<evidence type="ECO:0000259" key="1">
    <source>
        <dbReference type="PROSITE" id="PS50878"/>
    </source>
</evidence>
<reference evidence="2" key="1">
    <citation type="submission" date="2018-04" db="EMBL/GenBank/DDBJ databases">
        <title>Transcriptome of Schizaphis graminum biotype I.</title>
        <authorList>
            <person name="Scully E.D."/>
            <person name="Geib S.M."/>
            <person name="Palmer N.A."/>
            <person name="Koch K."/>
            <person name="Bradshaw J."/>
            <person name="Heng-Moss T."/>
            <person name="Sarath G."/>
        </authorList>
    </citation>
    <scope>NUCLEOTIDE SEQUENCE</scope>
</reference>
<evidence type="ECO:0000313" key="2">
    <source>
        <dbReference type="EMBL" id="MBY16888.1"/>
    </source>
</evidence>